<accession>A0AAD2DWP6</accession>
<gene>
    <name evidence="1" type="ORF">FPE_LOCUS14121</name>
</gene>
<dbReference type="AlphaFoldDB" id="A0AAD2DWP6"/>
<dbReference type="Proteomes" id="UP000834106">
    <property type="component" value="Chromosome 8"/>
</dbReference>
<keyword evidence="2" id="KW-1185">Reference proteome</keyword>
<evidence type="ECO:0000313" key="1">
    <source>
        <dbReference type="EMBL" id="CAI9766691.1"/>
    </source>
</evidence>
<proteinExistence type="predicted"/>
<evidence type="ECO:0000313" key="2">
    <source>
        <dbReference type="Proteomes" id="UP000834106"/>
    </source>
</evidence>
<reference evidence="1" key="1">
    <citation type="submission" date="2023-05" db="EMBL/GenBank/DDBJ databases">
        <authorList>
            <person name="Huff M."/>
        </authorList>
    </citation>
    <scope>NUCLEOTIDE SEQUENCE</scope>
</reference>
<sequence>MPTKLVMSFLAKIDYTLTGRVKGPEPQGIVVLVKWNAMGLWPLQSPCSGSGQCASACCIEDVNQKCPSKLRIDSGFACKMENRQNQMERQMGPRPSLHPGERRRQICCLMGHGWQIWRVGSRLGHVLLVPPQALAYCLSQAQLSVFGLEEDCMKLKESRN</sequence>
<protein>
    <submittedName>
        <fullName evidence="1">Uncharacterized protein</fullName>
    </submittedName>
</protein>
<name>A0AAD2DWP6_9LAMI</name>
<organism evidence="1 2">
    <name type="scientific">Fraxinus pennsylvanica</name>
    <dbReference type="NCBI Taxonomy" id="56036"/>
    <lineage>
        <taxon>Eukaryota</taxon>
        <taxon>Viridiplantae</taxon>
        <taxon>Streptophyta</taxon>
        <taxon>Embryophyta</taxon>
        <taxon>Tracheophyta</taxon>
        <taxon>Spermatophyta</taxon>
        <taxon>Magnoliopsida</taxon>
        <taxon>eudicotyledons</taxon>
        <taxon>Gunneridae</taxon>
        <taxon>Pentapetalae</taxon>
        <taxon>asterids</taxon>
        <taxon>lamiids</taxon>
        <taxon>Lamiales</taxon>
        <taxon>Oleaceae</taxon>
        <taxon>Oleeae</taxon>
        <taxon>Fraxinus</taxon>
    </lineage>
</organism>
<dbReference type="EMBL" id="OU503043">
    <property type="protein sequence ID" value="CAI9766691.1"/>
    <property type="molecule type" value="Genomic_DNA"/>
</dbReference>